<evidence type="ECO:0000313" key="2">
    <source>
        <dbReference type="Proteomes" id="UP001153334"/>
    </source>
</evidence>
<accession>A0ACC2J5N9</accession>
<evidence type="ECO:0000313" key="1">
    <source>
        <dbReference type="EMBL" id="KAJ8122637.1"/>
    </source>
</evidence>
<reference evidence="1" key="1">
    <citation type="submission" date="2022-11" db="EMBL/GenBank/DDBJ databases">
        <title>Genome Sequence of Nemania bipapillata.</title>
        <authorList>
            <person name="Buettner E."/>
        </authorList>
    </citation>
    <scope>NUCLEOTIDE SEQUENCE</scope>
    <source>
        <strain evidence="1">CP14</strain>
    </source>
</reference>
<gene>
    <name evidence="1" type="ORF">ONZ43_g1215</name>
</gene>
<keyword evidence="2" id="KW-1185">Reference proteome</keyword>
<protein>
    <submittedName>
        <fullName evidence="1">Uncharacterized protein</fullName>
    </submittedName>
</protein>
<dbReference type="Proteomes" id="UP001153334">
    <property type="component" value="Unassembled WGS sequence"/>
</dbReference>
<dbReference type="EMBL" id="JAPESX010000197">
    <property type="protein sequence ID" value="KAJ8122637.1"/>
    <property type="molecule type" value="Genomic_DNA"/>
</dbReference>
<name>A0ACC2J5N9_9PEZI</name>
<organism evidence="1 2">
    <name type="scientific">Nemania bipapillata</name>
    <dbReference type="NCBI Taxonomy" id="110536"/>
    <lineage>
        <taxon>Eukaryota</taxon>
        <taxon>Fungi</taxon>
        <taxon>Dikarya</taxon>
        <taxon>Ascomycota</taxon>
        <taxon>Pezizomycotina</taxon>
        <taxon>Sordariomycetes</taxon>
        <taxon>Xylariomycetidae</taxon>
        <taxon>Xylariales</taxon>
        <taxon>Xylariaceae</taxon>
        <taxon>Nemania</taxon>
    </lineage>
</organism>
<proteinExistence type="predicted"/>
<comment type="caution">
    <text evidence="1">The sequence shown here is derived from an EMBL/GenBank/DDBJ whole genome shotgun (WGS) entry which is preliminary data.</text>
</comment>
<sequence length="133" mass="13875">MQAKGGKLAFAEVYVPGRTPKALMHLWDKLSKEHADPAAADAAGDEDTGTAEQLSTPKGKQKAGGTPGSRKRTAATAAINEGDEPASPASTPKRQRKPAGPRKKGRIASAVDEDEGEGEETKPEKKDLDDGDA</sequence>